<dbReference type="EMBL" id="JABWDY010001809">
    <property type="protein sequence ID" value="KAF5207125.1"/>
    <property type="molecule type" value="Genomic_DNA"/>
</dbReference>
<dbReference type="Pfam" id="PF10536">
    <property type="entry name" value="PMD"/>
    <property type="match status" value="1"/>
</dbReference>
<dbReference type="PANTHER" id="PTHR46033">
    <property type="entry name" value="PROTEIN MAIN-LIKE 2"/>
    <property type="match status" value="1"/>
</dbReference>
<evidence type="ECO:0000256" key="4">
    <source>
        <dbReference type="SAM" id="MobiDB-lite"/>
    </source>
</evidence>
<dbReference type="AlphaFoldDB" id="A0A7J6XE29"/>
<dbReference type="GO" id="GO:0006508">
    <property type="term" value="P:proteolysis"/>
    <property type="evidence" value="ECO:0007669"/>
    <property type="project" value="UniProtKB-KW"/>
</dbReference>
<dbReference type="PANTHER" id="PTHR46033:SF8">
    <property type="entry name" value="PROTEIN MAINTENANCE OF MERISTEMS-LIKE"/>
    <property type="match status" value="1"/>
</dbReference>
<dbReference type="GO" id="GO:0010073">
    <property type="term" value="P:meristem maintenance"/>
    <property type="evidence" value="ECO:0007669"/>
    <property type="project" value="InterPro"/>
</dbReference>
<feature type="region of interest" description="Disordered" evidence="4">
    <location>
        <begin position="1"/>
        <end position="22"/>
    </location>
</feature>
<feature type="domain" description="Ubiquitin-like protease family profile" evidence="6">
    <location>
        <begin position="398"/>
        <end position="480"/>
    </location>
</feature>
<keyword evidence="5" id="KW-0812">Transmembrane</keyword>
<name>A0A7J6XE29_THATH</name>
<sequence>MKNSSIKDQLEEISNKEEDSDFIVPKRRTSATVRIGLNKSISRSLERTCKQSTHQKEQQVERSIEDEEVCVFAPQKRTSFGGGSSLEKNKFSVDKENVEVIADYDYLNSEELQAKSVLNLEKSGKNVKGSDRGYRCSLMPMIEVITDIKTSITSEHLQEMRRTPFFHLFNMFYEGKIEKKDATKSTKTLLKLISSYDKVTDAFVIGGVHLKLTVDDVCLIFGFKKNGKLIMPLYPKGYSEVETRFVRTHFKDHTLLHKNAIIDRLKEVVKKKDKDSTQDFARLVVLLIATTILFPNACYSLLWAFVPLVEELDEMGKISWAHAVHYHLMASIKKHLNKPTSVSSCVLLLGYWFCEHVNVIEQLPGYEKRFPRAAKWSFLKLNDYMDNKSIDNVESSKEAKKLRDRVLEVLDQTYAKQNIPPHPKESSNIIHLKCPQQPDDSVDCAMYVCKFMEYVMKDKNFETEQFSINDMQRFRAKCAYSILCDEQYSWSLIDHIDTIAAENVERALASGISISTLNCSKEHSENQQIIKEERTPKRSKIINPSPRKSEFPSFELPL</sequence>
<dbReference type="InterPro" id="IPR044824">
    <property type="entry name" value="MAIN-like"/>
</dbReference>
<comment type="similarity">
    <text evidence="1">Belongs to the peptidase C48 family.</text>
</comment>
<keyword evidence="2" id="KW-0645">Protease</keyword>
<evidence type="ECO:0008006" key="10">
    <source>
        <dbReference type="Google" id="ProtNLM"/>
    </source>
</evidence>
<feature type="compositionally biased region" description="Basic and acidic residues" evidence="4">
    <location>
        <begin position="8"/>
        <end position="17"/>
    </location>
</feature>
<keyword evidence="9" id="KW-1185">Reference proteome</keyword>
<accession>A0A7J6XE29</accession>
<dbReference type="Proteomes" id="UP000554482">
    <property type="component" value="Unassembled WGS sequence"/>
</dbReference>
<dbReference type="SUPFAM" id="SSF54001">
    <property type="entry name" value="Cysteine proteinases"/>
    <property type="match status" value="1"/>
</dbReference>
<keyword evidence="3" id="KW-0378">Hydrolase</keyword>
<evidence type="ECO:0000313" key="9">
    <source>
        <dbReference type="Proteomes" id="UP000554482"/>
    </source>
</evidence>
<feature type="domain" description="Aminotransferase-like plant mobile" evidence="7">
    <location>
        <begin position="177"/>
        <end position="393"/>
    </location>
</feature>
<dbReference type="InterPro" id="IPR038765">
    <property type="entry name" value="Papain-like_cys_pep_sf"/>
</dbReference>
<organism evidence="8 9">
    <name type="scientific">Thalictrum thalictroides</name>
    <name type="common">Rue-anemone</name>
    <name type="synonym">Anemone thalictroides</name>
    <dbReference type="NCBI Taxonomy" id="46969"/>
    <lineage>
        <taxon>Eukaryota</taxon>
        <taxon>Viridiplantae</taxon>
        <taxon>Streptophyta</taxon>
        <taxon>Embryophyta</taxon>
        <taxon>Tracheophyta</taxon>
        <taxon>Spermatophyta</taxon>
        <taxon>Magnoliopsida</taxon>
        <taxon>Ranunculales</taxon>
        <taxon>Ranunculaceae</taxon>
        <taxon>Thalictroideae</taxon>
        <taxon>Thalictrum</taxon>
    </lineage>
</organism>
<evidence type="ECO:0000256" key="1">
    <source>
        <dbReference type="ARBA" id="ARBA00005234"/>
    </source>
</evidence>
<dbReference type="Pfam" id="PF02902">
    <property type="entry name" value="Peptidase_C48"/>
    <property type="match status" value="1"/>
</dbReference>
<dbReference type="Gene3D" id="3.40.395.10">
    <property type="entry name" value="Adenoviral Proteinase, Chain A"/>
    <property type="match status" value="1"/>
</dbReference>
<proteinExistence type="inferred from homology"/>
<evidence type="ECO:0000256" key="3">
    <source>
        <dbReference type="ARBA" id="ARBA00022801"/>
    </source>
</evidence>
<evidence type="ECO:0000256" key="5">
    <source>
        <dbReference type="SAM" id="Phobius"/>
    </source>
</evidence>
<evidence type="ECO:0000313" key="8">
    <source>
        <dbReference type="EMBL" id="KAF5207125.1"/>
    </source>
</evidence>
<feature type="transmembrane region" description="Helical" evidence="5">
    <location>
        <begin position="280"/>
        <end position="306"/>
    </location>
</feature>
<feature type="region of interest" description="Disordered" evidence="4">
    <location>
        <begin position="525"/>
        <end position="558"/>
    </location>
</feature>
<dbReference type="OrthoDB" id="723791at2759"/>
<evidence type="ECO:0000259" key="6">
    <source>
        <dbReference type="Pfam" id="PF02902"/>
    </source>
</evidence>
<keyword evidence="5" id="KW-0472">Membrane</keyword>
<evidence type="ECO:0000259" key="7">
    <source>
        <dbReference type="Pfam" id="PF10536"/>
    </source>
</evidence>
<dbReference type="InterPro" id="IPR003653">
    <property type="entry name" value="Peptidase_C48_C"/>
</dbReference>
<dbReference type="InterPro" id="IPR019557">
    <property type="entry name" value="AminoTfrase-like_pln_mobile"/>
</dbReference>
<evidence type="ECO:0000256" key="2">
    <source>
        <dbReference type="ARBA" id="ARBA00022670"/>
    </source>
</evidence>
<comment type="caution">
    <text evidence="8">The sequence shown here is derived from an EMBL/GenBank/DDBJ whole genome shotgun (WGS) entry which is preliminary data.</text>
</comment>
<feature type="compositionally biased region" description="Basic and acidic residues" evidence="4">
    <location>
        <begin position="525"/>
        <end position="536"/>
    </location>
</feature>
<protein>
    <recommendedName>
        <fullName evidence="10">Ubiquitin-like protease family profile domain-containing protein</fullName>
    </recommendedName>
</protein>
<dbReference type="GO" id="GO:0008234">
    <property type="term" value="F:cysteine-type peptidase activity"/>
    <property type="evidence" value="ECO:0007669"/>
    <property type="project" value="InterPro"/>
</dbReference>
<reference evidence="8 9" key="1">
    <citation type="submission" date="2020-06" db="EMBL/GenBank/DDBJ databases">
        <title>Transcriptomic and genomic resources for Thalictrum thalictroides and T. hernandezii: Facilitating candidate gene discovery in an emerging model plant lineage.</title>
        <authorList>
            <person name="Arias T."/>
            <person name="Riano-Pachon D.M."/>
            <person name="Di Stilio V.S."/>
        </authorList>
    </citation>
    <scope>NUCLEOTIDE SEQUENCE [LARGE SCALE GENOMIC DNA]</scope>
    <source>
        <strain evidence="9">cv. WT478/WT964</strain>
        <tissue evidence="8">Leaves</tissue>
    </source>
</reference>
<keyword evidence="5" id="KW-1133">Transmembrane helix</keyword>
<gene>
    <name evidence="8" type="ORF">FRX31_003289</name>
</gene>